<dbReference type="PROSITE" id="PS00631">
    <property type="entry name" value="CYTOSOL_AP"/>
    <property type="match status" value="1"/>
</dbReference>
<dbReference type="GO" id="GO:0006508">
    <property type="term" value="P:proteolysis"/>
    <property type="evidence" value="ECO:0007669"/>
    <property type="project" value="UniProtKB-KW"/>
</dbReference>
<keyword evidence="5 8" id="KW-0645">Protease</keyword>
<proteinExistence type="inferred from homology"/>
<comment type="catalytic activity">
    <reaction evidence="2 8">
        <text>Release of an N-terminal amino acid, preferentially leucine, but not glutamic or aspartic acids.</text>
        <dbReference type="EC" id="3.4.11.10"/>
    </reaction>
</comment>
<dbReference type="InterPro" id="IPR023042">
    <property type="entry name" value="Peptidase_M17_leu_NH2_pept"/>
</dbReference>
<dbReference type="AlphaFoldDB" id="A0A1D8CZM9"/>
<dbReference type="HAMAP" id="MF_00181">
    <property type="entry name" value="Cytosol_peptidase_M17"/>
    <property type="match status" value="1"/>
</dbReference>
<dbReference type="Pfam" id="PF00883">
    <property type="entry name" value="Peptidase_M17"/>
    <property type="match status" value="1"/>
</dbReference>
<dbReference type="GO" id="GO:0030145">
    <property type="term" value="F:manganese ion binding"/>
    <property type="evidence" value="ECO:0007669"/>
    <property type="project" value="UniProtKB-UniRule"/>
</dbReference>
<keyword evidence="6 8" id="KW-0378">Hydrolase</keyword>
<dbReference type="NCBIfam" id="NF002074">
    <property type="entry name" value="PRK00913.1-4"/>
    <property type="match status" value="1"/>
</dbReference>
<dbReference type="InterPro" id="IPR008283">
    <property type="entry name" value="Peptidase_M17_N"/>
</dbReference>
<dbReference type="InterPro" id="IPR011356">
    <property type="entry name" value="Leucine_aapep/pepB"/>
</dbReference>
<feature type="binding site" evidence="8">
    <location>
        <position position="277"/>
    </location>
    <ligand>
        <name>Mn(2+)</name>
        <dbReference type="ChEBI" id="CHEBI:29035"/>
        <label>2</label>
    </ligand>
</feature>
<dbReference type="KEGG" id="clz:BIU88_05180"/>
<comment type="function">
    <text evidence="8">Presumably involved in the processing and regular turnover of intracellular proteins. Catalyzes the removal of unsubstituted N-terminal amino acids from various peptides.</text>
</comment>
<evidence type="ECO:0000256" key="7">
    <source>
        <dbReference type="ARBA" id="ARBA00023211"/>
    </source>
</evidence>
<evidence type="ECO:0000259" key="9">
    <source>
        <dbReference type="PROSITE" id="PS00631"/>
    </source>
</evidence>
<dbReference type="InterPro" id="IPR043472">
    <property type="entry name" value="Macro_dom-like"/>
</dbReference>
<evidence type="ECO:0000256" key="1">
    <source>
        <dbReference type="ARBA" id="ARBA00000135"/>
    </source>
</evidence>
<comment type="similarity">
    <text evidence="3 8">Belongs to the peptidase M17 family.</text>
</comment>
<keyword evidence="7 8" id="KW-0464">Manganese</keyword>
<evidence type="ECO:0000313" key="10">
    <source>
        <dbReference type="EMBL" id="AOS83591.1"/>
    </source>
</evidence>
<keyword evidence="4 8" id="KW-0031">Aminopeptidase</keyword>
<feature type="binding site" evidence="8">
    <location>
        <position position="277"/>
    </location>
    <ligand>
        <name>Mn(2+)</name>
        <dbReference type="ChEBI" id="CHEBI:29035"/>
        <label>1</label>
    </ligand>
</feature>
<evidence type="ECO:0000256" key="2">
    <source>
        <dbReference type="ARBA" id="ARBA00000967"/>
    </source>
</evidence>
<feature type="binding site" evidence="8">
    <location>
        <position position="356"/>
    </location>
    <ligand>
        <name>Mn(2+)</name>
        <dbReference type="ChEBI" id="CHEBI:29035"/>
        <label>2</label>
    </ligand>
</feature>
<dbReference type="PANTHER" id="PTHR11963:SF23">
    <property type="entry name" value="CYTOSOL AMINOPEPTIDASE"/>
    <property type="match status" value="1"/>
</dbReference>
<dbReference type="Pfam" id="PF02789">
    <property type="entry name" value="Peptidase_M17_N"/>
    <property type="match status" value="1"/>
</dbReference>
<evidence type="ECO:0000256" key="5">
    <source>
        <dbReference type="ARBA" id="ARBA00022670"/>
    </source>
</evidence>
<dbReference type="SUPFAM" id="SSF53187">
    <property type="entry name" value="Zn-dependent exopeptidases"/>
    <property type="match status" value="1"/>
</dbReference>
<dbReference type="GO" id="GO:0070006">
    <property type="term" value="F:metalloaminopeptidase activity"/>
    <property type="evidence" value="ECO:0007669"/>
    <property type="project" value="InterPro"/>
</dbReference>
<dbReference type="Gene3D" id="3.40.630.10">
    <property type="entry name" value="Zn peptidases"/>
    <property type="match status" value="1"/>
</dbReference>
<name>A0A1D8CZM9_CHLLM</name>
<feature type="active site" evidence="8">
    <location>
        <position position="284"/>
    </location>
</feature>
<feature type="binding site" evidence="8">
    <location>
        <position position="356"/>
    </location>
    <ligand>
        <name>Mn(2+)</name>
        <dbReference type="ChEBI" id="CHEBI:29035"/>
        <label>1</label>
    </ligand>
</feature>
<comment type="catalytic activity">
    <reaction evidence="1 8">
        <text>Release of an N-terminal amino acid, Xaa-|-Yaa-, in which Xaa is preferably Leu, but may be other amino acids including Pro although not Arg or Lys, and Yaa may be Pro. Amino acid amides and methyl esters are also readily hydrolyzed, but rates on arylamides are exceedingly low.</text>
        <dbReference type="EC" id="3.4.11.1"/>
    </reaction>
</comment>
<sequence>MKYTVTATEGGLVKADILVRFFNKKEMKRDAAKVLAALGIVAAPDGDFKASAGETAILYRQASGKAASRVLLAGIGEGKSVEDFRKAADAAARKAVDMHLGVLALDCSSIGDWAKQSGLKPDELTATLVEGVLYGAYRFESLKSGKLDKEEKKSNKPKNLEELVLAGCGDRLEAIEKGAGKGMIVGDCQNRARDLVNLPGNHLSAEALAGAAIEAGKRGGFEVTVFDKKRITELGMGGLLAVNKGSEEPPTFTILDYKPKGKAKKTVALVGKGVTFDSGGISLKPAQGMDEMKSDMSGAAAVIATVEAAASLGLPLRVIGLVPATDNMPSGSAQKPGDVITTMSGITVEVGNTDAEGRLILADALTYAKKEYDPDVIVDLATLTGACIVALGHSVAGLFSNDDKLAESIFEAGQSSGEKVWRLPLWEEYDELIKSDVADVHNTGGRGAGTITAAKFLQKFIDGHKRWAHIDIAGPAFPAKSGSKTPGGTGFGVRLVLDLLKSWS</sequence>
<dbReference type="OrthoDB" id="9809354at2"/>
<dbReference type="InterPro" id="IPR000819">
    <property type="entry name" value="Peptidase_M17_C"/>
</dbReference>
<dbReference type="PRINTS" id="PR00481">
    <property type="entry name" value="LAMNOPPTDASE"/>
</dbReference>
<reference evidence="10" key="1">
    <citation type="submission" date="2016-09" db="EMBL/GenBank/DDBJ databases">
        <title>Genome sequence of Chlorobaculum limnaeum.</title>
        <authorList>
            <person name="Liu Z."/>
            <person name="Tank M."/>
            <person name="Bryant D.A."/>
        </authorList>
    </citation>
    <scope>NUCLEOTIDE SEQUENCE [LARGE SCALE GENOMIC DNA]</scope>
    <source>
        <strain evidence="10">DSM 1677</strain>
    </source>
</reference>
<evidence type="ECO:0000256" key="8">
    <source>
        <dbReference type="HAMAP-Rule" id="MF_00181"/>
    </source>
</evidence>
<dbReference type="SUPFAM" id="SSF52949">
    <property type="entry name" value="Macro domain-like"/>
    <property type="match status" value="1"/>
</dbReference>
<dbReference type="Gene3D" id="3.40.220.10">
    <property type="entry name" value="Leucine Aminopeptidase, subunit E, domain 1"/>
    <property type="match status" value="1"/>
</dbReference>
<dbReference type="PANTHER" id="PTHR11963">
    <property type="entry name" value="LEUCINE AMINOPEPTIDASE-RELATED"/>
    <property type="match status" value="1"/>
</dbReference>
<gene>
    <name evidence="8" type="primary">pepA</name>
    <name evidence="10" type="ORF">BIU88_05180</name>
</gene>
<keyword evidence="8" id="KW-0479">Metal-binding</keyword>
<dbReference type="EMBL" id="CP017305">
    <property type="protein sequence ID" value="AOS83591.1"/>
    <property type="molecule type" value="Genomic_DNA"/>
</dbReference>
<organism evidence="10 11">
    <name type="scientific">Chlorobaculum limnaeum</name>
    <dbReference type="NCBI Taxonomy" id="274537"/>
    <lineage>
        <taxon>Bacteria</taxon>
        <taxon>Pseudomonadati</taxon>
        <taxon>Chlorobiota</taxon>
        <taxon>Chlorobiia</taxon>
        <taxon>Chlorobiales</taxon>
        <taxon>Chlorobiaceae</taxon>
        <taxon>Chlorobaculum</taxon>
    </lineage>
</organism>
<dbReference type="STRING" id="274537.BIU88_05180"/>
<feature type="binding site" evidence="8">
    <location>
        <position position="295"/>
    </location>
    <ligand>
        <name>Mn(2+)</name>
        <dbReference type="ChEBI" id="CHEBI:29035"/>
        <label>2</label>
    </ligand>
</feature>
<feature type="binding site" evidence="8">
    <location>
        <position position="354"/>
    </location>
    <ligand>
        <name>Mn(2+)</name>
        <dbReference type="ChEBI" id="CHEBI:29035"/>
        <label>1</label>
    </ligand>
</feature>
<dbReference type="EC" id="3.4.11.1" evidence="8"/>
<keyword evidence="11" id="KW-1185">Reference proteome</keyword>
<evidence type="ECO:0000256" key="3">
    <source>
        <dbReference type="ARBA" id="ARBA00009528"/>
    </source>
</evidence>
<feature type="binding site" evidence="8">
    <location>
        <position position="272"/>
    </location>
    <ligand>
        <name>Mn(2+)</name>
        <dbReference type="ChEBI" id="CHEBI:29035"/>
        <label>2</label>
    </ligand>
</feature>
<evidence type="ECO:0000313" key="11">
    <source>
        <dbReference type="Proteomes" id="UP000095185"/>
    </source>
</evidence>
<dbReference type="GO" id="GO:0005737">
    <property type="term" value="C:cytoplasm"/>
    <property type="evidence" value="ECO:0007669"/>
    <property type="project" value="UniProtKB-SubCell"/>
</dbReference>
<feature type="active site" evidence="8">
    <location>
        <position position="358"/>
    </location>
</feature>
<dbReference type="Proteomes" id="UP000095185">
    <property type="component" value="Chromosome"/>
</dbReference>
<comment type="subcellular location">
    <subcellularLocation>
        <location evidence="8">Cytoplasm</location>
    </subcellularLocation>
</comment>
<dbReference type="RefSeq" id="WP_069809307.1">
    <property type="nucleotide sequence ID" value="NZ_CP017305.1"/>
</dbReference>
<evidence type="ECO:0000256" key="4">
    <source>
        <dbReference type="ARBA" id="ARBA00022438"/>
    </source>
</evidence>
<feature type="domain" description="Cytosol aminopeptidase" evidence="9">
    <location>
        <begin position="352"/>
        <end position="359"/>
    </location>
</feature>
<protein>
    <recommendedName>
        <fullName evidence="8">Probable cytosol aminopeptidase</fullName>
        <ecNumber evidence="8">3.4.11.1</ecNumber>
    </recommendedName>
    <alternativeName>
        <fullName evidence="8">Leucine aminopeptidase</fullName>
        <shortName evidence="8">LAP</shortName>
        <ecNumber evidence="8">3.4.11.10</ecNumber>
    </alternativeName>
    <alternativeName>
        <fullName evidence="8">Leucyl aminopeptidase</fullName>
    </alternativeName>
</protein>
<dbReference type="EC" id="3.4.11.10" evidence="8"/>
<comment type="cofactor">
    <cofactor evidence="8">
        <name>Mn(2+)</name>
        <dbReference type="ChEBI" id="CHEBI:29035"/>
    </cofactor>
    <text evidence="8">Binds 2 manganese ions per subunit.</text>
</comment>
<dbReference type="NCBIfam" id="NF002073">
    <property type="entry name" value="PRK00913.1-2"/>
    <property type="match status" value="1"/>
</dbReference>
<keyword evidence="8" id="KW-0963">Cytoplasm</keyword>
<evidence type="ECO:0000256" key="6">
    <source>
        <dbReference type="ARBA" id="ARBA00022801"/>
    </source>
</evidence>
<accession>A0A1D8CZM9</accession>
<dbReference type="NCBIfam" id="NF002082">
    <property type="entry name" value="PRK00913.3-4"/>
    <property type="match status" value="1"/>
</dbReference>
<dbReference type="CDD" id="cd00433">
    <property type="entry name" value="Peptidase_M17"/>
    <property type="match status" value="1"/>
</dbReference>